<reference evidence="1 2" key="1">
    <citation type="journal article" date="2020" name="Cell">
        <title>Large-Scale Comparative Analyses of Tick Genomes Elucidate Their Genetic Diversity and Vector Capacities.</title>
        <authorList>
            <consortium name="Tick Genome and Microbiome Consortium (TIGMIC)"/>
            <person name="Jia N."/>
            <person name="Wang J."/>
            <person name="Shi W."/>
            <person name="Du L."/>
            <person name="Sun Y."/>
            <person name="Zhan W."/>
            <person name="Jiang J.F."/>
            <person name="Wang Q."/>
            <person name="Zhang B."/>
            <person name="Ji P."/>
            <person name="Bell-Sakyi L."/>
            <person name="Cui X.M."/>
            <person name="Yuan T.T."/>
            <person name="Jiang B.G."/>
            <person name="Yang W.F."/>
            <person name="Lam T.T."/>
            <person name="Chang Q.C."/>
            <person name="Ding S.J."/>
            <person name="Wang X.J."/>
            <person name="Zhu J.G."/>
            <person name="Ruan X.D."/>
            <person name="Zhao L."/>
            <person name="Wei J.T."/>
            <person name="Ye R.Z."/>
            <person name="Que T.C."/>
            <person name="Du C.H."/>
            <person name="Zhou Y.H."/>
            <person name="Cheng J.X."/>
            <person name="Dai P.F."/>
            <person name="Guo W.B."/>
            <person name="Han X.H."/>
            <person name="Huang E.J."/>
            <person name="Li L.F."/>
            <person name="Wei W."/>
            <person name="Gao Y.C."/>
            <person name="Liu J.Z."/>
            <person name="Shao H.Z."/>
            <person name="Wang X."/>
            <person name="Wang C.C."/>
            <person name="Yang T.C."/>
            <person name="Huo Q.B."/>
            <person name="Li W."/>
            <person name="Chen H.Y."/>
            <person name="Chen S.E."/>
            <person name="Zhou L.G."/>
            <person name="Ni X.B."/>
            <person name="Tian J.H."/>
            <person name="Sheng Y."/>
            <person name="Liu T."/>
            <person name="Pan Y.S."/>
            <person name="Xia L.Y."/>
            <person name="Li J."/>
            <person name="Zhao F."/>
            <person name="Cao W.C."/>
        </authorList>
    </citation>
    <scope>NUCLEOTIDE SEQUENCE [LARGE SCALE GENOMIC DNA]</scope>
    <source>
        <strain evidence="1">Iper-2018</strain>
    </source>
</reference>
<accession>A0AC60P2G1</accession>
<sequence length="151" mass="16682">MAASVAHVLRCHGSRSRRAPSRTQRPTDMSASSSGSLALYGALVLVYLGLTADFYLTYRLTTDVDVLRAMLMDSGSRGDQTVPLARTKRRVRRHRRGGDDQPREAVDDDDAEDSNVPSVEFFPKPQQAPGTTHGGEGYVWLTSYSRIPELQ</sequence>
<name>A0AC60P2G1_IXOPE</name>
<comment type="caution">
    <text evidence="1">The sequence shown here is derived from an EMBL/GenBank/DDBJ whole genome shotgun (WGS) entry which is preliminary data.</text>
</comment>
<keyword evidence="2" id="KW-1185">Reference proteome</keyword>
<evidence type="ECO:0000313" key="2">
    <source>
        <dbReference type="Proteomes" id="UP000805193"/>
    </source>
</evidence>
<proteinExistence type="predicted"/>
<dbReference type="Proteomes" id="UP000805193">
    <property type="component" value="Unassembled WGS sequence"/>
</dbReference>
<dbReference type="EMBL" id="JABSTQ010011263">
    <property type="protein sequence ID" value="KAG0413414.1"/>
    <property type="molecule type" value="Genomic_DNA"/>
</dbReference>
<protein>
    <submittedName>
        <fullName evidence="1">Uncharacterized protein</fullName>
    </submittedName>
</protein>
<gene>
    <name evidence="1" type="ORF">HPB47_009434</name>
</gene>
<organism evidence="1 2">
    <name type="scientific">Ixodes persulcatus</name>
    <name type="common">Taiga tick</name>
    <dbReference type="NCBI Taxonomy" id="34615"/>
    <lineage>
        <taxon>Eukaryota</taxon>
        <taxon>Metazoa</taxon>
        <taxon>Ecdysozoa</taxon>
        <taxon>Arthropoda</taxon>
        <taxon>Chelicerata</taxon>
        <taxon>Arachnida</taxon>
        <taxon>Acari</taxon>
        <taxon>Parasitiformes</taxon>
        <taxon>Ixodida</taxon>
        <taxon>Ixodoidea</taxon>
        <taxon>Ixodidae</taxon>
        <taxon>Ixodinae</taxon>
        <taxon>Ixodes</taxon>
    </lineage>
</organism>
<evidence type="ECO:0000313" key="1">
    <source>
        <dbReference type="EMBL" id="KAG0413414.1"/>
    </source>
</evidence>